<dbReference type="GO" id="GO:0032040">
    <property type="term" value="C:small-subunit processome"/>
    <property type="evidence" value="ECO:0007669"/>
    <property type="project" value="TreeGrafter"/>
</dbReference>
<dbReference type="GO" id="GO:0034511">
    <property type="term" value="F:U3 snoRNA binding"/>
    <property type="evidence" value="ECO:0007669"/>
    <property type="project" value="InterPro"/>
</dbReference>
<feature type="domain" description="UTP25 NTP hydrolase-like" evidence="8">
    <location>
        <begin position="80"/>
        <end position="340"/>
    </location>
</feature>
<dbReference type="Proteomes" id="UP000471633">
    <property type="component" value="Unassembled WGS sequence"/>
</dbReference>
<dbReference type="PANTHER" id="PTHR12933:SF0">
    <property type="entry name" value="U3 SMALL NUCLEOLAR RNA-ASSOCIATED PROTEIN 25 HOMOLOG"/>
    <property type="match status" value="1"/>
</dbReference>
<reference evidence="9" key="3">
    <citation type="submission" date="2021-06" db="EMBL/GenBank/DDBJ databases">
        <title>Chromosome-level genome assembly for S. haematobium.</title>
        <authorList>
            <person name="Stroehlein A.J."/>
        </authorList>
    </citation>
    <scope>NUCLEOTIDE SEQUENCE</scope>
</reference>
<evidence type="ECO:0000256" key="3">
    <source>
        <dbReference type="ARBA" id="ARBA00023242"/>
    </source>
</evidence>
<dbReference type="GO" id="GO:0019843">
    <property type="term" value="F:rRNA binding"/>
    <property type="evidence" value="ECO:0007669"/>
    <property type="project" value="TreeGrafter"/>
</dbReference>
<dbReference type="AlphaFoldDB" id="A0A6A5D3M0"/>
<proteinExistence type="inferred from homology"/>
<dbReference type="SUPFAM" id="SSF52540">
    <property type="entry name" value="P-loop containing nucleoside triphosphate hydrolases"/>
    <property type="match status" value="1"/>
</dbReference>
<dbReference type="InterPro" id="IPR053940">
    <property type="entry name" value="UTP25_NTPase-like"/>
</dbReference>
<sequence>MEATVVTPINASSFSRHFSIPYEQVKDQRCPEVTIAVNPHIGWYKSSADRKMFPFLSTKNPIEPDIKAEDCILYKMVTNYEDVFYCRRTPENESIRLLYCSHALNHSLRCQTLVSKNNEKEKQFGASDSLRDQGFHRARTLILAPTKEAARRIVHTFFHLMPKGSTVSHRRRFERDFGPQPGDTDKEKKKGRKPKDYEEWFSGNSSDNFRIGMAFSKKSVKLYSAFRDSDIILASPLGIKTVLDDEVEKEADVQYIIASIELLIIDQAEVLLMQNWATVQQIVSLLNQRPTVPVFASAARIRLCYLAGYGKRYRQTLLFSAVSNFLITLLSGECENFQGMNYIPPLSYYPDLYPTFLPDWVRVPGLKASIRTGQKRQHSDMNAIKEEDKSLTNYNFKLHLISFVVPGQVSVKSSCTKLVSENNQSDSDDETEISPKTTTDNSLHCLSNSLKIDSSTNSLLLSTKTLGFTDYAYLSGRNVSIARLNAFKQRILPRLRRGSDPRVLIYVPDFYDLEELRQILIAESLDFCCINEYTEDSEAERFRTLFGDGRIRILLITERYYFFRRRKIRGPQTFIFYGPPTFPWFVKELYDFRHSESEIQYNMTILYCHPIETHTVSMITGSVEF</sequence>
<comment type="similarity">
    <text evidence="2">Belongs to the UTP25 family.</text>
</comment>
<dbReference type="InterPro" id="IPR027417">
    <property type="entry name" value="P-loop_NTPase"/>
</dbReference>
<dbReference type="Gene3D" id="3.40.50.300">
    <property type="entry name" value="P-loop containing nucleotide triphosphate hydrolases"/>
    <property type="match status" value="1"/>
</dbReference>
<evidence type="ECO:0000256" key="6">
    <source>
        <dbReference type="SAM" id="MobiDB-lite"/>
    </source>
</evidence>
<reference evidence="9" key="4">
    <citation type="journal article" date="2022" name="PLoS Pathog.">
        <title>Chromosome-level genome of Schistosoma haematobium underpins genome-wide explorations of molecular variation.</title>
        <authorList>
            <person name="Stroehlein A.J."/>
            <person name="Korhonen P.K."/>
            <person name="Lee V.V."/>
            <person name="Ralph S.A."/>
            <person name="Mentink-Kane M."/>
            <person name="You H."/>
            <person name="McManus D.P."/>
            <person name="Tchuente L.T."/>
            <person name="Stothard J.R."/>
            <person name="Kaur P."/>
            <person name="Dudchenko O."/>
            <person name="Aiden E.L."/>
            <person name="Yang B."/>
            <person name="Yang H."/>
            <person name="Emery A.M."/>
            <person name="Webster B.L."/>
            <person name="Brindley P.J."/>
            <person name="Rollinson D."/>
            <person name="Chang B.C.H."/>
            <person name="Gasser R.B."/>
            <person name="Young N.D."/>
        </authorList>
    </citation>
    <scope>NUCLEOTIDE SEQUENCE</scope>
</reference>
<dbReference type="OrthoDB" id="10264378at2759"/>
<keyword evidence="3" id="KW-0539">Nucleus</keyword>
<name>A0A6A5D3M0_SCHHA</name>
<reference evidence="9" key="2">
    <citation type="journal article" date="2019" name="Gigascience">
        <title>High-quality Schistosoma haematobium genome achieved by single-molecule and long-range sequencing.</title>
        <authorList>
            <person name="Stroehlein A.J."/>
            <person name="Korhonen P.K."/>
            <person name="Chong T.M."/>
            <person name="Lim Y.L."/>
            <person name="Chan K.G."/>
            <person name="Webster B."/>
            <person name="Rollinson D."/>
            <person name="Brindley P.J."/>
            <person name="Gasser R.B."/>
            <person name="Young N.D."/>
        </authorList>
    </citation>
    <scope>NUCLEOTIDE SEQUENCE</scope>
</reference>
<feature type="region of interest" description="Disordered" evidence="6">
    <location>
        <begin position="420"/>
        <end position="439"/>
    </location>
</feature>
<dbReference type="KEGG" id="shx:MS3_00007988"/>
<comment type="caution">
    <text evidence="9">The sequence shown here is derived from an EMBL/GenBank/DDBJ whole genome shotgun (WGS) entry which is preliminary data.</text>
</comment>
<feature type="region of interest" description="Disordered" evidence="6">
    <location>
        <begin position="169"/>
        <end position="197"/>
    </location>
</feature>
<evidence type="ECO:0000313" key="10">
    <source>
        <dbReference type="Proteomes" id="UP000471633"/>
    </source>
</evidence>
<feature type="compositionally biased region" description="Basic and acidic residues" evidence="6">
    <location>
        <begin position="173"/>
        <end position="197"/>
    </location>
</feature>
<evidence type="ECO:0000259" key="8">
    <source>
        <dbReference type="Pfam" id="PF22916"/>
    </source>
</evidence>
<gene>
    <name evidence="9" type="ORF">MS3_00007988</name>
</gene>
<dbReference type="EMBL" id="AMPZ03000005">
    <property type="protein sequence ID" value="KAH9583646.1"/>
    <property type="molecule type" value="Genomic_DNA"/>
</dbReference>
<dbReference type="CTD" id="24596215"/>
<dbReference type="InterPro" id="IPR053939">
    <property type="entry name" value="UTP25_C"/>
</dbReference>
<dbReference type="PANTHER" id="PTHR12933">
    <property type="entry name" value="ORF PROTEIN-RELATED"/>
    <property type="match status" value="1"/>
</dbReference>
<comment type="subcellular location">
    <subcellularLocation>
        <location evidence="1">Nucleus</location>
        <location evidence="1">Nucleolus</location>
    </subcellularLocation>
</comment>
<dbReference type="EMBL" id="AMPZ03000005">
    <property type="protein sequence ID" value="KAH9583645.1"/>
    <property type="molecule type" value="Genomic_DNA"/>
</dbReference>
<accession>A0A6A5D3M0</accession>
<dbReference type="GeneID" id="24596215"/>
<dbReference type="RefSeq" id="XP_035585588.1">
    <property type="nucleotide sequence ID" value="XM_035729730.2"/>
</dbReference>
<evidence type="ECO:0000256" key="5">
    <source>
        <dbReference type="ARBA" id="ARBA00032325"/>
    </source>
</evidence>
<evidence type="ECO:0000313" key="9">
    <source>
        <dbReference type="EMBL" id="KAH9583645.1"/>
    </source>
</evidence>
<dbReference type="GO" id="GO:0000462">
    <property type="term" value="P:maturation of SSU-rRNA from tricistronic rRNA transcript (SSU-rRNA, 5.8S rRNA, LSU-rRNA)"/>
    <property type="evidence" value="ECO:0007669"/>
    <property type="project" value="TreeGrafter"/>
</dbReference>
<dbReference type="RefSeq" id="XP_051066902.1">
    <property type="nucleotide sequence ID" value="XM_051216325.1"/>
</dbReference>
<keyword evidence="10" id="KW-1185">Reference proteome</keyword>
<evidence type="ECO:0000256" key="1">
    <source>
        <dbReference type="ARBA" id="ARBA00004604"/>
    </source>
</evidence>
<feature type="domain" description="UTP25 C-terminal" evidence="7">
    <location>
        <begin position="480"/>
        <end position="597"/>
    </location>
</feature>
<dbReference type="InterPro" id="IPR010678">
    <property type="entry name" value="UTP25"/>
</dbReference>
<dbReference type="Pfam" id="PF06862">
    <property type="entry name" value="Utp25_C"/>
    <property type="match status" value="1"/>
</dbReference>
<evidence type="ECO:0000256" key="2">
    <source>
        <dbReference type="ARBA" id="ARBA00009223"/>
    </source>
</evidence>
<organism evidence="9 10">
    <name type="scientific">Schistosoma haematobium</name>
    <name type="common">Blood fluke</name>
    <dbReference type="NCBI Taxonomy" id="6185"/>
    <lineage>
        <taxon>Eukaryota</taxon>
        <taxon>Metazoa</taxon>
        <taxon>Spiralia</taxon>
        <taxon>Lophotrochozoa</taxon>
        <taxon>Platyhelminthes</taxon>
        <taxon>Trematoda</taxon>
        <taxon>Digenea</taxon>
        <taxon>Strigeidida</taxon>
        <taxon>Schistosomatoidea</taxon>
        <taxon>Schistosomatidae</taxon>
        <taxon>Schistosoma</taxon>
    </lineage>
</organism>
<protein>
    <recommendedName>
        <fullName evidence="4">U3 small nucleolar RNA-associated protein 25 homolog</fullName>
    </recommendedName>
    <alternativeName>
        <fullName evidence="5">UTP25 small subunit processor component</fullName>
    </alternativeName>
</protein>
<reference evidence="9" key="1">
    <citation type="journal article" date="2012" name="Nat. Genet.">
        <title>Whole-genome sequence of Schistosoma haematobium.</title>
        <authorList>
            <person name="Young N.D."/>
            <person name="Jex A.R."/>
            <person name="Li B."/>
            <person name="Liu S."/>
            <person name="Yang L."/>
            <person name="Xiong Z."/>
            <person name="Li Y."/>
            <person name="Cantacessi C."/>
            <person name="Hall R.S."/>
            <person name="Xu X."/>
            <person name="Chen F."/>
            <person name="Wu X."/>
            <person name="Zerlotini A."/>
            <person name="Oliveira G."/>
            <person name="Hofmann A."/>
            <person name="Zhang G."/>
            <person name="Fang X."/>
            <person name="Kang Y."/>
            <person name="Campbell B.E."/>
            <person name="Loukas A."/>
            <person name="Ranganathan S."/>
            <person name="Rollinson D."/>
            <person name="Rinaldi G."/>
            <person name="Brindley P.J."/>
            <person name="Yang H."/>
            <person name="Wang J."/>
            <person name="Wang J."/>
            <person name="Gasser R.B."/>
        </authorList>
    </citation>
    <scope>NUCLEOTIDE SEQUENCE</scope>
</reference>
<evidence type="ECO:0000259" key="7">
    <source>
        <dbReference type="Pfam" id="PF06862"/>
    </source>
</evidence>
<evidence type="ECO:0000256" key="4">
    <source>
        <dbReference type="ARBA" id="ARBA00024421"/>
    </source>
</evidence>
<dbReference type="Pfam" id="PF22916">
    <property type="entry name" value="UTP25_NTPase-like"/>
    <property type="match status" value="1"/>
</dbReference>